<protein>
    <recommendedName>
        <fullName evidence="3">Anhydro-N-acetylmuramic acid kinase</fullName>
    </recommendedName>
</protein>
<dbReference type="OrthoDB" id="5427593at2759"/>
<name>A0A2T9ZAQ8_9FUNG</name>
<dbReference type="STRING" id="133381.A0A2T9ZAQ8"/>
<proteinExistence type="inferred from homology"/>
<accession>A0A2T9ZAQ8</accession>
<sequence length="414" mass="44659">MRVIGMNSGTSVDGVDLALCDFTQLERSADGSVKLGVKVIAYMEVPHKPELRARILKMIKNGSVELAEITQINFLIGHAFADAVEVFLKEKGLTSDDYDIIASHGQTLWHQVDLDSEIKSTLQMGESAIIMKRTGKTVVSDVRVTDMAYGGQGAPLTSFLDVVLNSKVGKINAFQNFGGISNTTIINSKIGKFDAIAFDQGPANVLIDAAVRHFTNGAKNYDVDGEMARKGTANKELLDELLKHPYYAQAIPKTTGREVFSDTYALEIIAKAKEMGLSPEDTVATITELTVATVVQSYKKYTDEDIDEIDVHGGGSFNPVIMEGLRKNLPNTKISVMSVEEAGLPSSCKEAVMFALVGHEGIFGRPGQIPSCTGASQFTPLGKITPGPNYIDLIKKIAATDLQPGDKTTKLVVL</sequence>
<dbReference type="GO" id="GO:0009254">
    <property type="term" value="P:peptidoglycan turnover"/>
    <property type="evidence" value="ECO:0007669"/>
    <property type="project" value="InterPro"/>
</dbReference>
<reference evidence="1 2" key="1">
    <citation type="journal article" date="2018" name="MBio">
        <title>Comparative Genomics Reveals the Core Gene Toolbox for the Fungus-Insect Symbiosis.</title>
        <authorList>
            <person name="Wang Y."/>
            <person name="Stata M."/>
            <person name="Wang W."/>
            <person name="Stajich J.E."/>
            <person name="White M.M."/>
            <person name="Moncalvo J.M."/>
        </authorList>
    </citation>
    <scope>NUCLEOTIDE SEQUENCE [LARGE SCALE GENOMIC DNA]</scope>
    <source>
        <strain evidence="1 2">SC-DP-2</strain>
    </source>
</reference>
<dbReference type="Proteomes" id="UP000245609">
    <property type="component" value="Unassembled WGS sequence"/>
</dbReference>
<dbReference type="GO" id="GO:0006040">
    <property type="term" value="P:amino sugar metabolic process"/>
    <property type="evidence" value="ECO:0007669"/>
    <property type="project" value="InterPro"/>
</dbReference>
<comment type="caution">
    <text evidence="1">The sequence shown here is derived from an EMBL/GenBank/DDBJ whole genome shotgun (WGS) entry which is preliminary data.</text>
</comment>
<keyword evidence="2" id="KW-1185">Reference proteome</keyword>
<dbReference type="InterPro" id="IPR005338">
    <property type="entry name" value="Anhydro_N_Ac-Mur_kinase"/>
</dbReference>
<dbReference type="Pfam" id="PF03702">
    <property type="entry name" value="AnmK"/>
    <property type="match status" value="1"/>
</dbReference>
<evidence type="ECO:0000313" key="2">
    <source>
        <dbReference type="Proteomes" id="UP000245609"/>
    </source>
</evidence>
<dbReference type="SUPFAM" id="SSF53067">
    <property type="entry name" value="Actin-like ATPase domain"/>
    <property type="match status" value="1"/>
</dbReference>
<dbReference type="NCBIfam" id="NF007148">
    <property type="entry name" value="PRK09585.3-2"/>
    <property type="match status" value="1"/>
</dbReference>
<organism evidence="1 2">
    <name type="scientific">Smittium megazygosporum</name>
    <dbReference type="NCBI Taxonomy" id="133381"/>
    <lineage>
        <taxon>Eukaryota</taxon>
        <taxon>Fungi</taxon>
        <taxon>Fungi incertae sedis</taxon>
        <taxon>Zoopagomycota</taxon>
        <taxon>Kickxellomycotina</taxon>
        <taxon>Harpellomycetes</taxon>
        <taxon>Harpellales</taxon>
        <taxon>Legeriomycetaceae</taxon>
        <taxon>Smittium</taxon>
    </lineage>
</organism>
<evidence type="ECO:0000313" key="1">
    <source>
        <dbReference type="EMBL" id="PVV01664.1"/>
    </source>
</evidence>
<dbReference type="PANTHER" id="PTHR30605:SF0">
    <property type="entry name" value="ANHYDRO-N-ACETYLMURAMIC ACID KINASE"/>
    <property type="match status" value="1"/>
</dbReference>
<dbReference type="EMBL" id="MBFS01000905">
    <property type="protein sequence ID" value="PVV01664.1"/>
    <property type="molecule type" value="Genomic_DNA"/>
</dbReference>
<gene>
    <name evidence="1" type="ORF">BB560_003909</name>
</gene>
<dbReference type="PANTHER" id="PTHR30605">
    <property type="entry name" value="ANHYDRO-N-ACETYLMURAMIC ACID KINASE"/>
    <property type="match status" value="1"/>
</dbReference>
<dbReference type="HAMAP" id="MF_01270">
    <property type="entry name" value="AnhMurNAc_kinase"/>
    <property type="match status" value="1"/>
</dbReference>
<dbReference type="InterPro" id="IPR043129">
    <property type="entry name" value="ATPase_NBD"/>
</dbReference>
<dbReference type="GO" id="GO:0016773">
    <property type="term" value="F:phosphotransferase activity, alcohol group as acceptor"/>
    <property type="evidence" value="ECO:0007669"/>
    <property type="project" value="InterPro"/>
</dbReference>
<dbReference type="Gene3D" id="3.30.420.40">
    <property type="match status" value="2"/>
</dbReference>
<dbReference type="GO" id="GO:0005524">
    <property type="term" value="F:ATP binding"/>
    <property type="evidence" value="ECO:0007669"/>
    <property type="project" value="InterPro"/>
</dbReference>
<evidence type="ECO:0008006" key="3">
    <source>
        <dbReference type="Google" id="ProtNLM"/>
    </source>
</evidence>
<dbReference type="AlphaFoldDB" id="A0A2T9ZAQ8"/>